<organism evidence="3 4">
    <name type="scientific">Methylobacterium goesingense</name>
    <dbReference type="NCBI Taxonomy" id="243690"/>
    <lineage>
        <taxon>Bacteria</taxon>
        <taxon>Pseudomonadati</taxon>
        <taxon>Pseudomonadota</taxon>
        <taxon>Alphaproteobacteria</taxon>
        <taxon>Hyphomicrobiales</taxon>
        <taxon>Methylobacteriaceae</taxon>
        <taxon>Methylobacterium</taxon>
    </lineage>
</organism>
<evidence type="ECO:0000313" key="4">
    <source>
        <dbReference type="Proteomes" id="UP001549145"/>
    </source>
</evidence>
<reference evidence="3 4" key="1">
    <citation type="submission" date="2024-06" db="EMBL/GenBank/DDBJ databases">
        <title>Genomic Encyclopedia of Type Strains, Phase IV (KMG-IV): sequencing the most valuable type-strain genomes for metagenomic binning, comparative biology and taxonomic classification.</title>
        <authorList>
            <person name="Goeker M."/>
        </authorList>
    </citation>
    <scope>NUCLEOTIDE SEQUENCE [LARGE SCALE GENOMIC DNA]</scope>
    <source>
        <strain evidence="3 4">DSM 21331</strain>
    </source>
</reference>
<dbReference type="RefSeq" id="WP_238279610.1">
    <property type="nucleotide sequence ID" value="NZ_BPQL01000062.1"/>
</dbReference>
<protein>
    <submittedName>
        <fullName evidence="3">Uncharacterized protein</fullName>
    </submittedName>
</protein>
<gene>
    <name evidence="3" type="ORF">ABID43_004180</name>
</gene>
<feature type="transmembrane region" description="Helical" evidence="2">
    <location>
        <begin position="30"/>
        <end position="48"/>
    </location>
</feature>
<keyword evidence="2" id="KW-1133">Transmembrane helix</keyword>
<dbReference type="Proteomes" id="UP001549145">
    <property type="component" value="Unassembled WGS sequence"/>
</dbReference>
<keyword evidence="2" id="KW-0472">Membrane</keyword>
<evidence type="ECO:0000256" key="1">
    <source>
        <dbReference type="SAM" id="MobiDB-lite"/>
    </source>
</evidence>
<keyword evidence="4" id="KW-1185">Reference proteome</keyword>
<comment type="caution">
    <text evidence="3">The sequence shown here is derived from an EMBL/GenBank/DDBJ whole genome shotgun (WGS) entry which is preliminary data.</text>
</comment>
<evidence type="ECO:0000256" key="2">
    <source>
        <dbReference type="SAM" id="Phobius"/>
    </source>
</evidence>
<name>A0ABV2L9U0_9HYPH</name>
<evidence type="ECO:0000313" key="3">
    <source>
        <dbReference type="EMBL" id="MET3694618.1"/>
    </source>
</evidence>
<feature type="region of interest" description="Disordered" evidence="1">
    <location>
        <begin position="67"/>
        <end position="101"/>
    </location>
</feature>
<proteinExistence type="predicted"/>
<accession>A0ABV2L9U0</accession>
<dbReference type="EMBL" id="JBEPMM010000016">
    <property type="protein sequence ID" value="MET3694618.1"/>
    <property type="molecule type" value="Genomic_DNA"/>
</dbReference>
<sequence length="101" mass="10500">MTAQILPVAFASIFVAGCLAIRALQRWSDLVLGGLAWVFAAVVLLLLAEIAANHLPRLAPAAVSQPLRGTPDAAGAGVSGLNRPTEMPARPADRATITFQD</sequence>
<keyword evidence="2" id="KW-0812">Transmembrane</keyword>